<dbReference type="GO" id="GO:0016020">
    <property type="term" value="C:membrane"/>
    <property type="evidence" value="ECO:0007669"/>
    <property type="project" value="InterPro"/>
</dbReference>
<feature type="transmembrane region" description="Helical" evidence="3">
    <location>
        <begin position="476"/>
        <end position="502"/>
    </location>
</feature>
<keyword evidence="1 3" id="KW-0472">Membrane</keyword>
<dbReference type="AlphaFoldDB" id="A0A644X441"/>
<feature type="transmembrane region" description="Helical" evidence="3">
    <location>
        <begin position="353"/>
        <end position="375"/>
    </location>
</feature>
<feature type="transmembrane region" description="Helical" evidence="3">
    <location>
        <begin position="420"/>
        <end position="440"/>
    </location>
</feature>
<evidence type="ECO:0000256" key="2">
    <source>
        <dbReference type="SAM" id="MobiDB-lite"/>
    </source>
</evidence>
<evidence type="ECO:0000256" key="3">
    <source>
        <dbReference type="SAM" id="Phobius"/>
    </source>
</evidence>
<keyword evidence="3" id="KW-0812">Transmembrane</keyword>
<protein>
    <submittedName>
        <fullName evidence="4">Spore germination protein B1</fullName>
    </submittedName>
</protein>
<dbReference type="InterPro" id="IPR004995">
    <property type="entry name" value="Spore_Ger"/>
</dbReference>
<dbReference type="GO" id="GO:0009847">
    <property type="term" value="P:spore germination"/>
    <property type="evidence" value="ECO:0007669"/>
    <property type="project" value="InterPro"/>
</dbReference>
<evidence type="ECO:0000313" key="4">
    <source>
        <dbReference type="EMBL" id="MPM08904.1"/>
    </source>
</evidence>
<dbReference type="InterPro" id="IPR050768">
    <property type="entry name" value="UPF0353/GerABKA_families"/>
</dbReference>
<accession>A0A644X441</accession>
<reference evidence="4" key="1">
    <citation type="submission" date="2019-08" db="EMBL/GenBank/DDBJ databases">
        <authorList>
            <person name="Kucharzyk K."/>
            <person name="Murdoch R.W."/>
            <person name="Higgins S."/>
            <person name="Loffler F."/>
        </authorList>
    </citation>
    <scope>NUCLEOTIDE SEQUENCE</scope>
</reference>
<feature type="transmembrane region" description="Helical" evidence="3">
    <location>
        <begin position="395"/>
        <end position="413"/>
    </location>
</feature>
<dbReference type="PANTHER" id="PTHR22550">
    <property type="entry name" value="SPORE GERMINATION PROTEIN"/>
    <property type="match status" value="1"/>
</dbReference>
<dbReference type="PIRSF" id="PIRSF005690">
    <property type="entry name" value="GerBA"/>
    <property type="match status" value="1"/>
</dbReference>
<proteinExistence type="predicted"/>
<evidence type="ECO:0000256" key="1">
    <source>
        <dbReference type="ARBA" id="ARBA00023136"/>
    </source>
</evidence>
<gene>
    <name evidence="4" type="primary">gerBA_12</name>
    <name evidence="4" type="ORF">SDC9_55220</name>
</gene>
<keyword evidence="3" id="KW-1133">Transmembrane helix</keyword>
<dbReference type="PANTHER" id="PTHR22550:SF5">
    <property type="entry name" value="LEUCINE ZIPPER PROTEIN 4"/>
    <property type="match status" value="1"/>
</dbReference>
<sequence length="554" mass="62947">MTELFKTIWYTKKRFVGKKGIFLFALLKRLKKILWNSVKDSKNDNRKNNKEKQNEEEPAAERNASPEESDLTGNFEKDVETVEELFHNNDTLVVRKMENRNGKTIKFCIMYIDGMVNSLMINQNVVFPIENAEIGPQENALDHIFNQVILISEIEKTAKVEKILEAIVSGDTVLFVENSDNVLLLNTKGFTHRSVTEPESEKILRGPREGFTEVLLENLSMLRRRIGTQDLKMKFKILGKRTKTKACVCYIEGLVNPKILDELYRRLDKLNMDGTLDVNYISEIIKDSPLTTFKTIGDTERPDVVAARLLEGRVAVLLNGTPVAITVPYLFIENFQNNEDYYVNFYYASIQRLVRMAGFLITVYFPAFYVAVMTYHQEILPTPMLVSVSTARESVPFPTVIEVFIMIFVFMVISETGVRMPVGIGHALSIVGALVIGQAAVDAKLISAPVIIIVALTGITGLMVQKLNASIIVYRTLILLLASFTGIVGIAFGTGFLIIHLFNIRSFGVPYISELSFRFQKNKDIFMRAPWWKMITRPDFAMDKVRMNTEKSDR</sequence>
<comment type="caution">
    <text evidence="4">The sequence shown here is derived from an EMBL/GenBank/DDBJ whole genome shotgun (WGS) entry which is preliminary data.</text>
</comment>
<dbReference type="EMBL" id="VSSQ01001505">
    <property type="protein sequence ID" value="MPM08904.1"/>
    <property type="molecule type" value="Genomic_DNA"/>
</dbReference>
<name>A0A644X441_9ZZZZ</name>
<feature type="region of interest" description="Disordered" evidence="2">
    <location>
        <begin position="41"/>
        <end position="73"/>
    </location>
</feature>
<organism evidence="4">
    <name type="scientific">bioreactor metagenome</name>
    <dbReference type="NCBI Taxonomy" id="1076179"/>
    <lineage>
        <taxon>unclassified sequences</taxon>
        <taxon>metagenomes</taxon>
        <taxon>ecological metagenomes</taxon>
    </lineage>
</organism>
<feature type="transmembrane region" description="Helical" evidence="3">
    <location>
        <begin position="446"/>
        <end position="464"/>
    </location>
</feature>
<dbReference type="Pfam" id="PF03323">
    <property type="entry name" value="GerA"/>
    <property type="match status" value="1"/>
</dbReference>
<feature type="compositionally biased region" description="Basic and acidic residues" evidence="2">
    <location>
        <begin position="41"/>
        <end position="55"/>
    </location>
</feature>
<feature type="transmembrane region" description="Helical" evidence="3">
    <location>
        <begin position="314"/>
        <end position="332"/>
    </location>
</feature>